<dbReference type="EMBL" id="JAUSRB010000002">
    <property type="protein sequence ID" value="MDP9869808.1"/>
    <property type="molecule type" value="Genomic_DNA"/>
</dbReference>
<organism evidence="7 8">
    <name type="scientific">Streptosporangium brasiliense</name>
    <dbReference type="NCBI Taxonomy" id="47480"/>
    <lineage>
        <taxon>Bacteria</taxon>
        <taxon>Bacillati</taxon>
        <taxon>Actinomycetota</taxon>
        <taxon>Actinomycetes</taxon>
        <taxon>Streptosporangiales</taxon>
        <taxon>Streptosporangiaceae</taxon>
        <taxon>Streptosporangium</taxon>
    </lineage>
</organism>
<comment type="caution">
    <text evidence="7">The sequence shown here is derived from an EMBL/GenBank/DDBJ whole genome shotgun (WGS) entry which is preliminary data.</text>
</comment>
<accession>A0ABT9RKI3</accession>
<reference evidence="7 8" key="1">
    <citation type="submission" date="2023-07" db="EMBL/GenBank/DDBJ databases">
        <title>Sequencing the genomes of 1000 actinobacteria strains.</title>
        <authorList>
            <person name="Klenk H.-P."/>
        </authorList>
    </citation>
    <scope>NUCLEOTIDE SEQUENCE [LARGE SCALE GENOMIC DNA]</scope>
    <source>
        <strain evidence="7 8">DSM 44109</strain>
    </source>
</reference>
<keyword evidence="7" id="KW-0762">Sugar transport</keyword>
<dbReference type="Pfam" id="PF01547">
    <property type="entry name" value="SBP_bac_1"/>
    <property type="match status" value="1"/>
</dbReference>
<dbReference type="CDD" id="cd13585">
    <property type="entry name" value="PBP2_TMBP_like"/>
    <property type="match status" value="1"/>
</dbReference>
<name>A0ABT9RKI3_9ACTN</name>
<dbReference type="Gene3D" id="3.40.190.10">
    <property type="entry name" value="Periplasmic binding protein-like II"/>
    <property type="match status" value="3"/>
</dbReference>
<evidence type="ECO:0000313" key="7">
    <source>
        <dbReference type="EMBL" id="MDP9869808.1"/>
    </source>
</evidence>
<dbReference type="PANTHER" id="PTHR43649:SF33">
    <property type="entry name" value="POLYGALACTURONAN_RHAMNOGALACTURONAN-BINDING PROTEIN YTCQ"/>
    <property type="match status" value="1"/>
</dbReference>
<keyword evidence="1" id="KW-1003">Cell membrane</keyword>
<feature type="chain" id="PRO_5045762718" evidence="6">
    <location>
        <begin position="22"/>
        <end position="440"/>
    </location>
</feature>
<dbReference type="InterPro" id="IPR050490">
    <property type="entry name" value="Bact_solute-bd_prot1"/>
</dbReference>
<keyword evidence="7" id="KW-0813">Transport</keyword>
<sequence>MRNARAVAGAATALITTLAAAACGGGDGTPRPAAASASSAGPVTIEWWGWAPGYDRAAAAWNASHPDIQVKYTQVEPGAKGGYQKMLGAVKAGNAPCLAQVGAETMASFLIEGALEDITDLAKDVNSKIQPWAVNTVTFGGRQFGIPVDTGPMGMFYRKDLFDKFEIEVPKTWDEFAAAAEKIHKADPDVFLTSFNPDDMYGFSGFAWQAGARWFATEGDSWKVNVADAPTLKVAGYWQGLLDRKLLDVKPGWSDAWFKDFSDGKIASLVSAVWMTKVLEDSIPKTKGKWAVAPMPQWEAGRTVTGNVGGSPNAVLKGCAAPREAVEFAGWLSTDAAAVDGLMADGGLFPAGVAGGASPSMQAGRPFYGDQPVFRTFADSAGTVAPDFGWGPTTPALNDAFVAAVGRAVSGGGTLQEALRTVQEKAVASIKDKGLNVSQG</sequence>
<proteinExistence type="predicted"/>
<evidence type="ECO:0000256" key="2">
    <source>
        <dbReference type="ARBA" id="ARBA00022729"/>
    </source>
</evidence>
<keyword evidence="8" id="KW-1185">Reference proteome</keyword>
<keyword evidence="3" id="KW-0472">Membrane</keyword>
<dbReference type="InterPro" id="IPR006059">
    <property type="entry name" value="SBP"/>
</dbReference>
<keyword evidence="4" id="KW-0564">Palmitate</keyword>
<feature type="signal peptide" evidence="6">
    <location>
        <begin position="1"/>
        <end position="21"/>
    </location>
</feature>
<evidence type="ECO:0000313" key="8">
    <source>
        <dbReference type="Proteomes" id="UP001230426"/>
    </source>
</evidence>
<dbReference type="PROSITE" id="PS51257">
    <property type="entry name" value="PROKAR_LIPOPROTEIN"/>
    <property type="match status" value="1"/>
</dbReference>
<gene>
    <name evidence="7" type="ORF">J2S55_009074</name>
</gene>
<dbReference type="Proteomes" id="UP001230426">
    <property type="component" value="Unassembled WGS sequence"/>
</dbReference>
<evidence type="ECO:0000256" key="4">
    <source>
        <dbReference type="ARBA" id="ARBA00023139"/>
    </source>
</evidence>
<dbReference type="RefSeq" id="WP_306874151.1">
    <property type="nucleotide sequence ID" value="NZ_JAUSRB010000002.1"/>
</dbReference>
<keyword evidence="5" id="KW-0449">Lipoprotein</keyword>
<evidence type="ECO:0000256" key="6">
    <source>
        <dbReference type="SAM" id="SignalP"/>
    </source>
</evidence>
<evidence type="ECO:0000256" key="5">
    <source>
        <dbReference type="ARBA" id="ARBA00023288"/>
    </source>
</evidence>
<evidence type="ECO:0000256" key="1">
    <source>
        <dbReference type="ARBA" id="ARBA00022475"/>
    </source>
</evidence>
<evidence type="ECO:0000256" key="3">
    <source>
        <dbReference type="ARBA" id="ARBA00023136"/>
    </source>
</evidence>
<protein>
    <submittedName>
        <fullName evidence="7">Multiple sugar transport system substrate-binding protein</fullName>
    </submittedName>
</protein>
<keyword evidence="2 6" id="KW-0732">Signal</keyword>
<dbReference type="SUPFAM" id="SSF53850">
    <property type="entry name" value="Periplasmic binding protein-like II"/>
    <property type="match status" value="1"/>
</dbReference>
<dbReference type="PANTHER" id="PTHR43649">
    <property type="entry name" value="ARABINOSE-BINDING PROTEIN-RELATED"/>
    <property type="match status" value="1"/>
</dbReference>